<dbReference type="PROSITE" id="PS50893">
    <property type="entry name" value="ABC_TRANSPORTER_2"/>
    <property type="match status" value="1"/>
</dbReference>
<dbReference type="InterPro" id="IPR003439">
    <property type="entry name" value="ABC_transporter-like_ATP-bd"/>
</dbReference>
<dbReference type="InterPro" id="IPR036457">
    <property type="entry name" value="PPM-type-like_dom_sf"/>
</dbReference>
<keyword evidence="1" id="KW-0547">Nucleotide-binding</keyword>
<dbReference type="Proteomes" id="UP001206483">
    <property type="component" value="Unassembled WGS sequence"/>
</dbReference>
<dbReference type="CDD" id="cd03216">
    <property type="entry name" value="ABC_Carb_Monos_I"/>
    <property type="match status" value="1"/>
</dbReference>
<dbReference type="InterPro" id="IPR050107">
    <property type="entry name" value="ABC_carbohydrate_import_ATPase"/>
</dbReference>
<reference evidence="4 5" key="1">
    <citation type="submission" date="2022-06" db="EMBL/GenBank/DDBJ databases">
        <title>Sequencing the genomes of 1000 actinobacteria strains.</title>
        <authorList>
            <person name="Klenk H.-P."/>
        </authorList>
    </citation>
    <scope>NUCLEOTIDE SEQUENCE [LARGE SCALE GENOMIC DNA]</scope>
    <source>
        <strain evidence="4 5">DSM 41656</strain>
    </source>
</reference>
<protein>
    <submittedName>
        <fullName evidence="4">ABC-type branched-subunit amino acid transport system ATPase component/anti-sigma regulatory factor (Ser/Thr protein kinase)</fullName>
    </submittedName>
</protein>
<feature type="domain" description="ABC transporter" evidence="3">
    <location>
        <begin position="7"/>
        <end position="243"/>
    </location>
</feature>
<dbReference type="InterPro" id="IPR027417">
    <property type="entry name" value="P-loop_NTPase"/>
</dbReference>
<dbReference type="Pfam" id="PF13581">
    <property type="entry name" value="HATPase_c_2"/>
    <property type="match status" value="1"/>
</dbReference>
<dbReference type="PANTHER" id="PTHR43790">
    <property type="entry name" value="CARBOHYDRATE TRANSPORT ATP-BINDING PROTEIN MG119-RELATED"/>
    <property type="match status" value="1"/>
</dbReference>
<dbReference type="InterPro" id="IPR003593">
    <property type="entry name" value="AAA+_ATPase"/>
</dbReference>
<organism evidence="4 5">
    <name type="scientific">Kitasatospora paracochleata</name>
    <dbReference type="NCBI Taxonomy" id="58354"/>
    <lineage>
        <taxon>Bacteria</taxon>
        <taxon>Bacillati</taxon>
        <taxon>Actinomycetota</taxon>
        <taxon>Actinomycetes</taxon>
        <taxon>Kitasatosporales</taxon>
        <taxon>Streptomycetaceae</taxon>
        <taxon>Kitasatospora</taxon>
    </lineage>
</organism>
<keyword evidence="2" id="KW-0067">ATP-binding</keyword>
<evidence type="ECO:0000256" key="1">
    <source>
        <dbReference type="ARBA" id="ARBA00022741"/>
    </source>
</evidence>
<dbReference type="SUPFAM" id="SSF52540">
    <property type="entry name" value="P-loop containing nucleoside triphosphate hydrolases"/>
    <property type="match status" value="1"/>
</dbReference>
<dbReference type="Gene3D" id="3.60.40.10">
    <property type="entry name" value="PPM-type phosphatase domain"/>
    <property type="match status" value="1"/>
</dbReference>
<dbReference type="Pfam" id="PF00005">
    <property type="entry name" value="ABC_tran"/>
    <property type="match status" value="1"/>
</dbReference>
<evidence type="ECO:0000313" key="5">
    <source>
        <dbReference type="Proteomes" id="UP001206483"/>
    </source>
</evidence>
<sequence length="607" mass="64723">MAHTPLLAARGVSKRFGAVQALSTVDLAVDEGEVVALVGDNGAGKSTLVKVVSGVAPADGGVIEFDGRPVDLRRPIDAQNLGIATVHQDLSLCDNLDTVANVFLGRELRRFGILREIEMEKRCRRLLSDLSIRLPSLRIPVGSLSGGQRQTVAIARAMIGEPRVVILDEPTAALGVGPTALVLELVERLRAQRLGVLMVSHDLDNVRAVADRVVVLRLGRNSGVFDTKYATQEQIVSAVTGDHSTAVSLQQSLLPHGLPEQDALDVAYRYLPAQSGVGGDWFDVIPLSGTRIALVVGDIVGHGVQAAATMGRLRTAVHNFSMLDLPPDDLLAHLDELVNRMDRDEAAARSDPAVTGATCLYAIYDPVSRSCELARAGHLPPALVAPDGTAVFLDLPAGPPLGVGGLPFETARIQVPEGSRLVLYTNGLVEDRRRDLDAGLDLLHGTLAATDRTPEETCDAVLDALLPASSTDDVVLLVARTRALAPDRIAQWDVPPDPAAVSGIRAAAGRQLAEWGLAELDFTTELILSELITNAVRYGGGPIGVRLLLDRTLICEVSDTSSTSPHLRYAADTDEGGRGLFLVAQFAERWGTRYTPDCKIIWAEQAL</sequence>
<evidence type="ECO:0000313" key="4">
    <source>
        <dbReference type="EMBL" id="MCP2311335.1"/>
    </source>
</evidence>
<dbReference type="EMBL" id="JAMZDX010000004">
    <property type="protein sequence ID" value="MCP2311335.1"/>
    <property type="molecule type" value="Genomic_DNA"/>
</dbReference>
<dbReference type="Gene3D" id="3.30.565.10">
    <property type="entry name" value="Histidine kinase-like ATPase, C-terminal domain"/>
    <property type="match status" value="1"/>
</dbReference>
<dbReference type="SUPFAM" id="SSF55874">
    <property type="entry name" value="ATPase domain of HSP90 chaperone/DNA topoisomerase II/histidine kinase"/>
    <property type="match status" value="1"/>
</dbReference>
<proteinExistence type="predicted"/>
<gene>
    <name evidence="4" type="ORF">FHR36_004498</name>
</gene>
<evidence type="ECO:0000256" key="2">
    <source>
        <dbReference type="ARBA" id="ARBA00022840"/>
    </source>
</evidence>
<dbReference type="InterPro" id="IPR003594">
    <property type="entry name" value="HATPase_dom"/>
</dbReference>
<dbReference type="Pfam" id="PF07228">
    <property type="entry name" value="SpoIIE"/>
    <property type="match status" value="1"/>
</dbReference>
<dbReference type="PANTHER" id="PTHR43790:SF8">
    <property type="entry name" value="SUGAR ABC TRANSPORTER ATP-BINDING PROTEIN"/>
    <property type="match status" value="1"/>
</dbReference>
<dbReference type="InterPro" id="IPR001932">
    <property type="entry name" value="PPM-type_phosphatase-like_dom"/>
</dbReference>
<evidence type="ECO:0000259" key="3">
    <source>
        <dbReference type="PROSITE" id="PS50893"/>
    </source>
</evidence>
<comment type="caution">
    <text evidence="4">The sequence shown here is derived from an EMBL/GenBank/DDBJ whole genome shotgun (WGS) entry which is preliminary data.</text>
</comment>
<name>A0ABT1J1M6_9ACTN</name>
<keyword evidence="5" id="KW-1185">Reference proteome</keyword>
<dbReference type="CDD" id="cd16936">
    <property type="entry name" value="HATPase_RsbW-like"/>
    <property type="match status" value="1"/>
</dbReference>
<dbReference type="Gene3D" id="3.40.50.300">
    <property type="entry name" value="P-loop containing nucleotide triphosphate hydrolases"/>
    <property type="match status" value="1"/>
</dbReference>
<dbReference type="SMART" id="SM00331">
    <property type="entry name" value="PP2C_SIG"/>
    <property type="match status" value="1"/>
</dbReference>
<dbReference type="InterPro" id="IPR036890">
    <property type="entry name" value="HATPase_C_sf"/>
</dbReference>
<accession>A0ABT1J1M6</accession>
<dbReference type="SMART" id="SM00382">
    <property type="entry name" value="AAA"/>
    <property type="match status" value="1"/>
</dbReference>
<dbReference type="SUPFAM" id="SSF81606">
    <property type="entry name" value="PP2C-like"/>
    <property type="match status" value="1"/>
</dbReference>